<evidence type="ECO:0000256" key="1">
    <source>
        <dbReference type="ARBA" id="ARBA00022614"/>
    </source>
</evidence>
<evidence type="ECO:0000313" key="4">
    <source>
        <dbReference type="EMBL" id="CAL6057473.1"/>
    </source>
</evidence>
<gene>
    <name evidence="4" type="ORF">HINF_LOCUS47525</name>
    <name evidence="3" type="ORF">HINF_LOCUS4898</name>
</gene>
<dbReference type="Proteomes" id="UP001642409">
    <property type="component" value="Unassembled WGS sequence"/>
</dbReference>
<dbReference type="EMBL" id="CAXDID020000214">
    <property type="protein sequence ID" value="CAL6057473.1"/>
    <property type="molecule type" value="Genomic_DNA"/>
</dbReference>
<evidence type="ECO:0000313" key="3">
    <source>
        <dbReference type="EMBL" id="CAI9917253.1"/>
    </source>
</evidence>
<reference evidence="4 5" key="2">
    <citation type="submission" date="2024-07" db="EMBL/GenBank/DDBJ databases">
        <authorList>
            <person name="Akdeniz Z."/>
        </authorList>
    </citation>
    <scope>NUCLEOTIDE SEQUENCE [LARGE SCALE GENOMIC DNA]</scope>
</reference>
<dbReference type="InterPro" id="IPR025875">
    <property type="entry name" value="Leu-rich_rpt_4"/>
</dbReference>
<dbReference type="PROSITE" id="PS51450">
    <property type="entry name" value="LRR"/>
    <property type="match status" value="1"/>
</dbReference>
<reference evidence="3" key="1">
    <citation type="submission" date="2023-06" db="EMBL/GenBank/DDBJ databases">
        <authorList>
            <person name="Kurt Z."/>
        </authorList>
    </citation>
    <scope>NUCLEOTIDE SEQUENCE</scope>
</reference>
<name>A0AA86NDP6_9EUKA</name>
<dbReference type="AlphaFoldDB" id="A0AA86NDP6"/>
<evidence type="ECO:0000313" key="5">
    <source>
        <dbReference type="Proteomes" id="UP001642409"/>
    </source>
</evidence>
<dbReference type="EMBL" id="CATOUU010000126">
    <property type="protein sequence ID" value="CAI9917253.1"/>
    <property type="molecule type" value="Genomic_DNA"/>
</dbReference>
<dbReference type="Gene3D" id="3.80.10.10">
    <property type="entry name" value="Ribonuclease Inhibitor"/>
    <property type="match status" value="1"/>
</dbReference>
<evidence type="ECO:0000256" key="2">
    <source>
        <dbReference type="ARBA" id="ARBA00022737"/>
    </source>
</evidence>
<keyword evidence="1" id="KW-0433">Leucine-rich repeat</keyword>
<dbReference type="SUPFAM" id="SSF52058">
    <property type="entry name" value="L domain-like"/>
    <property type="match status" value="1"/>
</dbReference>
<organism evidence="3">
    <name type="scientific">Hexamita inflata</name>
    <dbReference type="NCBI Taxonomy" id="28002"/>
    <lineage>
        <taxon>Eukaryota</taxon>
        <taxon>Metamonada</taxon>
        <taxon>Diplomonadida</taxon>
        <taxon>Hexamitidae</taxon>
        <taxon>Hexamitinae</taxon>
        <taxon>Hexamita</taxon>
    </lineage>
</organism>
<accession>A0AA86NDP6</accession>
<comment type="caution">
    <text evidence="3">The sequence shown here is derived from an EMBL/GenBank/DDBJ whole genome shotgun (WGS) entry which is preliminary data.</text>
</comment>
<keyword evidence="5" id="KW-1185">Reference proteome</keyword>
<proteinExistence type="predicted"/>
<dbReference type="InterPro" id="IPR032675">
    <property type="entry name" value="LRR_dom_sf"/>
</dbReference>
<dbReference type="Pfam" id="PF12799">
    <property type="entry name" value="LRR_4"/>
    <property type="match status" value="1"/>
</dbReference>
<sequence>MKELHAANNQLTDISAITELSNLSMLDIDSNFISDISAISHHLNKESYYVNYQFRPSLQQLYMSKRTKIVFTIFEKVKDIKLFRTQICMKIIQFRNITTLNYVKNLQNNNNILNSKICSLFQLLDSMESFQ</sequence>
<dbReference type="InterPro" id="IPR001611">
    <property type="entry name" value="Leu-rich_rpt"/>
</dbReference>
<keyword evidence="2" id="KW-0677">Repeat</keyword>
<protein>
    <submittedName>
        <fullName evidence="3">Leucine rich repeat 4</fullName>
    </submittedName>
    <submittedName>
        <fullName evidence="4">Leucine_rich repeat 4</fullName>
    </submittedName>
</protein>